<proteinExistence type="predicted"/>
<dbReference type="AlphaFoldDB" id="A0A0G2ACE0"/>
<accession>A0A0G2ACE0</accession>
<protein>
    <submittedName>
        <fullName evidence="1">Uncharacterized protein</fullName>
    </submittedName>
</protein>
<comment type="caution">
    <text evidence="1">The sequence shown here is derived from an EMBL/GenBank/DDBJ whole genome shotgun (WGS) entry which is preliminary data.</text>
</comment>
<gene>
    <name evidence="1" type="ORF">UY72_C0023G0006</name>
</gene>
<dbReference type="Proteomes" id="UP000034846">
    <property type="component" value="Unassembled WGS sequence"/>
</dbReference>
<dbReference type="EMBL" id="LCRD01000023">
    <property type="protein sequence ID" value="KKW30084.1"/>
    <property type="molecule type" value="Genomic_DNA"/>
</dbReference>
<reference evidence="1 2" key="1">
    <citation type="journal article" date="2015" name="Nature">
        <title>rRNA introns, odd ribosomes, and small enigmatic genomes across a large radiation of phyla.</title>
        <authorList>
            <person name="Brown C.T."/>
            <person name="Hug L.A."/>
            <person name="Thomas B.C."/>
            <person name="Sharon I."/>
            <person name="Castelle C.J."/>
            <person name="Singh A."/>
            <person name="Wilkins M.J."/>
            <person name="Williams K.H."/>
            <person name="Banfield J.F."/>
        </authorList>
    </citation>
    <scope>NUCLEOTIDE SEQUENCE [LARGE SCALE GENOMIC DNA]</scope>
</reference>
<evidence type="ECO:0000313" key="2">
    <source>
        <dbReference type="Proteomes" id="UP000034846"/>
    </source>
</evidence>
<name>A0A0G2ACE0_9BACT</name>
<evidence type="ECO:0000313" key="1">
    <source>
        <dbReference type="EMBL" id="KKW30084.1"/>
    </source>
</evidence>
<sequence length="83" mass="9130">MGQQDFDRKQLQAAYDAFNAAFEREADKSGAYGLRGVFKEEGADLIEAAVGHPKWLELREAVSRQDRGAIGVLVNCMLDRSAA</sequence>
<organism evidence="1 2">
    <name type="scientific">Candidatus Uhrbacteria bacterium GW2011_GWD2_52_7</name>
    <dbReference type="NCBI Taxonomy" id="1618989"/>
    <lineage>
        <taxon>Bacteria</taxon>
        <taxon>Candidatus Uhriibacteriota</taxon>
    </lineage>
</organism>